<dbReference type="AlphaFoldDB" id="A0A061R8I9"/>
<evidence type="ECO:0000313" key="1">
    <source>
        <dbReference type="EMBL" id="JAC68288.1"/>
    </source>
</evidence>
<proteinExistence type="predicted"/>
<sequence>LALCLKLIKKLKCDWENQLQEPAKAHTPRGQGNSGLEYSAFRTCRRRKVQVFGENIRSGIIFILLWQTLVSCGTSIQIGHGKLAYHPQLLPSVGNSACSVKIAVARKRNLRGWLIPHEVTGII</sequence>
<gene>
    <name evidence="1" type="ORF">TSPGSL018_9088</name>
</gene>
<dbReference type="EMBL" id="GBEZ01018116">
    <property type="protein sequence ID" value="JAC68288.1"/>
    <property type="molecule type" value="Transcribed_RNA"/>
</dbReference>
<accession>A0A061R8I9</accession>
<reference evidence="1" key="1">
    <citation type="submission" date="2014-05" db="EMBL/GenBank/DDBJ databases">
        <title>The transcriptome of the halophilic microalga Tetraselmis sp. GSL018 isolated from the Great Salt Lake, Utah.</title>
        <authorList>
            <person name="Jinkerson R.E."/>
            <person name="D'Adamo S."/>
            <person name="Posewitz M.C."/>
        </authorList>
    </citation>
    <scope>NUCLEOTIDE SEQUENCE</scope>
    <source>
        <strain evidence="1">GSL018</strain>
    </source>
</reference>
<organism evidence="1">
    <name type="scientific">Tetraselmis sp. GSL018</name>
    <dbReference type="NCBI Taxonomy" id="582737"/>
    <lineage>
        <taxon>Eukaryota</taxon>
        <taxon>Viridiplantae</taxon>
        <taxon>Chlorophyta</taxon>
        <taxon>core chlorophytes</taxon>
        <taxon>Chlorodendrophyceae</taxon>
        <taxon>Chlorodendrales</taxon>
        <taxon>Chlorodendraceae</taxon>
        <taxon>Tetraselmis</taxon>
    </lineage>
</organism>
<name>A0A061R8I9_9CHLO</name>
<protein>
    <submittedName>
        <fullName evidence="1">Uncharacterized protein</fullName>
    </submittedName>
</protein>
<feature type="non-terminal residue" evidence="1">
    <location>
        <position position="1"/>
    </location>
</feature>